<comment type="caution">
    <text evidence="1">The sequence shown here is derived from an EMBL/GenBank/DDBJ whole genome shotgun (WGS) entry which is preliminary data.</text>
</comment>
<dbReference type="Proteomes" id="UP000664601">
    <property type="component" value="Unassembled WGS sequence"/>
</dbReference>
<keyword evidence="2" id="KW-1185">Reference proteome</keyword>
<sequence>MADATDPIGKIIQTLEDSGCSPEFIAEFLKDFHQEKTANQRKLLLKHKEVLKKEVHGQQKRIDCLDYLIYKLKL</sequence>
<organism evidence="1 2">
    <name type="scientific">Candidatus Enterococcus moelleringii</name>
    <dbReference type="NCBI Taxonomy" id="2815325"/>
    <lineage>
        <taxon>Bacteria</taxon>
        <taxon>Bacillati</taxon>
        <taxon>Bacillota</taxon>
        <taxon>Bacilli</taxon>
        <taxon>Lactobacillales</taxon>
        <taxon>Enterococcaceae</taxon>
        <taxon>Enterococcus</taxon>
    </lineage>
</organism>
<accession>A0ABS3L9G1</accession>
<protein>
    <submittedName>
        <fullName evidence="1">Uncharacterized protein</fullName>
    </submittedName>
</protein>
<proteinExistence type="predicted"/>
<evidence type="ECO:0000313" key="2">
    <source>
        <dbReference type="Proteomes" id="UP000664601"/>
    </source>
</evidence>
<evidence type="ECO:0000313" key="1">
    <source>
        <dbReference type="EMBL" id="MBO1306250.1"/>
    </source>
</evidence>
<dbReference type="RefSeq" id="WP_207673179.1">
    <property type="nucleotide sequence ID" value="NZ_JAFREM010000013.1"/>
</dbReference>
<name>A0ABS3L9G1_9ENTE</name>
<dbReference type="EMBL" id="JAFREM010000013">
    <property type="protein sequence ID" value="MBO1306250.1"/>
    <property type="molecule type" value="Genomic_DNA"/>
</dbReference>
<reference evidence="1 2" key="1">
    <citation type="submission" date="2021-03" db="EMBL/GenBank/DDBJ databases">
        <title>Enterococcal diversity collection.</title>
        <authorList>
            <person name="Gilmore M.S."/>
            <person name="Schwartzman J."/>
            <person name="Van Tyne D."/>
            <person name="Martin M."/>
            <person name="Earl A.M."/>
            <person name="Manson A.L."/>
            <person name="Straub T."/>
            <person name="Salamzade R."/>
            <person name="Saavedra J."/>
            <person name="Lebreton F."/>
            <person name="Prichula J."/>
            <person name="Schaufler K."/>
            <person name="Gaca A."/>
            <person name="Sgardioli B."/>
            <person name="Wagenaar J."/>
            <person name="Strong T."/>
        </authorList>
    </citation>
    <scope>NUCLEOTIDE SEQUENCE [LARGE SCALE GENOMIC DNA]</scope>
    <source>
        <strain evidence="1 2">669A</strain>
    </source>
</reference>
<gene>
    <name evidence="1" type="ORF">JZO70_08770</name>
</gene>